<dbReference type="RefSeq" id="WP_026927920.1">
    <property type="nucleotide sequence ID" value="NZ_CP019606.1"/>
</dbReference>
<dbReference type="Proteomes" id="UP000188145">
    <property type="component" value="Chromosome"/>
</dbReference>
<keyword evidence="3" id="KW-1185">Reference proteome</keyword>
<dbReference type="OrthoDB" id="3602494at2"/>
<proteinExistence type="predicted"/>
<organism evidence="2 3">
    <name type="scientific">Tessaracoccus aquimaris</name>
    <dbReference type="NCBI Taxonomy" id="1332264"/>
    <lineage>
        <taxon>Bacteria</taxon>
        <taxon>Bacillati</taxon>
        <taxon>Actinomycetota</taxon>
        <taxon>Actinomycetes</taxon>
        <taxon>Propionibacteriales</taxon>
        <taxon>Propionibacteriaceae</taxon>
        <taxon>Tessaracoccus</taxon>
    </lineage>
</organism>
<evidence type="ECO:0000256" key="1">
    <source>
        <dbReference type="SAM" id="MobiDB-lite"/>
    </source>
</evidence>
<dbReference type="KEGG" id="tes:BW730_01715"/>
<evidence type="ECO:0000313" key="3">
    <source>
        <dbReference type="Proteomes" id="UP000188145"/>
    </source>
</evidence>
<name>A0A1Q2CK89_9ACTN</name>
<dbReference type="AlphaFoldDB" id="A0A1Q2CK89"/>
<feature type="region of interest" description="Disordered" evidence="1">
    <location>
        <begin position="1"/>
        <end position="25"/>
    </location>
</feature>
<accession>A0A1Q2CK89</accession>
<gene>
    <name evidence="2" type="ORF">BW730_01715</name>
</gene>
<protein>
    <submittedName>
        <fullName evidence="2">Uncharacterized protein</fullName>
    </submittedName>
</protein>
<dbReference type="EMBL" id="CP019606">
    <property type="protein sequence ID" value="AQP46460.1"/>
    <property type="molecule type" value="Genomic_DNA"/>
</dbReference>
<reference evidence="3" key="1">
    <citation type="submission" date="2017-02" db="EMBL/GenBank/DDBJ databases">
        <title>Tessaracoccus aquaemaris sp. nov., isolated from the intestine of a Korean rockfish, Sebastes schlegelii, in a marine aquaculture pond.</title>
        <authorList>
            <person name="Tak E.J."/>
            <person name="Bae J.-W."/>
        </authorList>
    </citation>
    <scope>NUCLEOTIDE SEQUENCE [LARGE SCALE GENOMIC DNA]</scope>
    <source>
        <strain evidence="3">NSG39</strain>
    </source>
</reference>
<sequence length="103" mass="11720">MTSDQKVDTSHVTVHRLPPATLRRSEEPRWEVRAEGQVIGWVEAHLGKGHTLFYFATGIHPHNGREYRLEGTTSFDERVNAVADFYRDPMTQRQHLGGYSGTA</sequence>
<evidence type="ECO:0000313" key="2">
    <source>
        <dbReference type="EMBL" id="AQP46460.1"/>
    </source>
</evidence>